<dbReference type="AlphaFoldDB" id="A0A4R6WS25"/>
<dbReference type="RefSeq" id="WP_133613970.1">
    <property type="nucleotide sequence ID" value="NZ_SNYW01000009.1"/>
</dbReference>
<comment type="caution">
    <text evidence="2">The sequence shown here is derived from an EMBL/GenBank/DDBJ whole genome shotgun (WGS) entry which is preliminary data.</text>
</comment>
<name>A0A4R6WS25_9PROT</name>
<gene>
    <name evidence="2" type="ORF">A8950_2481</name>
</gene>
<dbReference type="EMBL" id="SNYW01000009">
    <property type="protein sequence ID" value="TDQ81413.1"/>
    <property type="molecule type" value="Genomic_DNA"/>
</dbReference>
<sequence>MKRIALQRIALAFAILTVSGAAQAQTYQPYQPQYPNQYQTQYQPRNYQQDLAECQAYANQVSPVQDAAVGALGGAAVGAGLGALTGAAFKGVSVGKGAAIGAIGGGVIGLAGGAYTGHQNQREVLNNCMRGRGYSVY</sequence>
<evidence type="ECO:0000256" key="1">
    <source>
        <dbReference type="SAM" id="SignalP"/>
    </source>
</evidence>
<keyword evidence="3" id="KW-1185">Reference proteome</keyword>
<feature type="signal peptide" evidence="1">
    <location>
        <begin position="1"/>
        <end position="24"/>
    </location>
</feature>
<protein>
    <recommendedName>
        <fullName evidence="4">Glycine zipper domain-containing protein</fullName>
    </recommendedName>
</protein>
<evidence type="ECO:0000313" key="3">
    <source>
        <dbReference type="Proteomes" id="UP000295783"/>
    </source>
</evidence>
<evidence type="ECO:0008006" key="4">
    <source>
        <dbReference type="Google" id="ProtNLM"/>
    </source>
</evidence>
<proteinExistence type="predicted"/>
<evidence type="ECO:0000313" key="2">
    <source>
        <dbReference type="EMBL" id="TDQ81413.1"/>
    </source>
</evidence>
<organism evidence="2 3">
    <name type="scientific">Dongia mobilis</name>
    <dbReference type="NCBI Taxonomy" id="578943"/>
    <lineage>
        <taxon>Bacteria</taxon>
        <taxon>Pseudomonadati</taxon>
        <taxon>Pseudomonadota</taxon>
        <taxon>Alphaproteobacteria</taxon>
        <taxon>Rhodospirillales</taxon>
        <taxon>Dongiaceae</taxon>
        <taxon>Dongia</taxon>
    </lineage>
</organism>
<dbReference type="Proteomes" id="UP000295783">
    <property type="component" value="Unassembled WGS sequence"/>
</dbReference>
<accession>A0A4R6WS25</accession>
<keyword evidence="1" id="KW-0732">Signal</keyword>
<feature type="chain" id="PRO_5020417410" description="Glycine zipper domain-containing protein" evidence="1">
    <location>
        <begin position="25"/>
        <end position="137"/>
    </location>
</feature>
<reference evidence="2 3" key="1">
    <citation type="submission" date="2019-03" db="EMBL/GenBank/DDBJ databases">
        <title>Genomic Encyclopedia of Type Strains, Phase III (KMG-III): the genomes of soil and plant-associated and newly described type strains.</title>
        <authorList>
            <person name="Whitman W."/>
        </authorList>
    </citation>
    <scope>NUCLEOTIDE SEQUENCE [LARGE SCALE GENOMIC DNA]</scope>
    <source>
        <strain evidence="2 3">CGMCC 1.7660</strain>
    </source>
</reference>